<dbReference type="PANTHER" id="PTHR43194:SF2">
    <property type="entry name" value="PEROXISOMAL MEMBRANE PROTEIN LPX1"/>
    <property type="match status" value="1"/>
</dbReference>
<dbReference type="GO" id="GO:0006508">
    <property type="term" value="P:proteolysis"/>
    <property type="evidence" value="ECO:0007669"/>
    <property type="project" value="InterPro"/>
</dbReference>
<sequence>MSKKNLLLSLIFRKRNQRENALNLRINNANSINEEGYVKIGGIEQWISIRGEDKCNPVLLFVHGGPGSTYSIFSPLLRPWERHFTLVQWDQRGSGKTFKKNGRTGSGSITLDRLAEDGIELAEYLCTRLSKEKIILLGSSVGSLTGVIMAKLRPDLFYAFVGTDQNAPDSEFLSYKLAIDALKSGGNKKGLKLIEKMGPDPSKWNRKYFEKRNQYLVKAVQGIPNMITDVIIPNMLSSPGHTINDILDIFKGMRFSLDQLYEELLAIDNQRFGWEFNLPFFVFQGDHDIVTPTAVAKSYFDKISAPYKEFVLIKNAGHLACFAREDQFLEELIIRVLPLVPESAHR</sequence>
<keyword evidence="2" id="KW-0378">Hydrolase</keyword>
<evidence type="ECO:0000256" key="2">
    <source>
        <dbReference type="ARBA" id="ARBA00022801"/>
    </source>
</evidence>
<gene>
    <name evidence="4" type="primary">ybaC</name>
    <name evidence="4" type="ORF">BN000_02699</name>
</gene>
<dbReference type="EMBL" id="CVRB01000003">
    <property type="protein sequence ID" value="CRK82753.1"/>
    <property type="molecule type" value="Genomic_DNA"/>
</dbReference>
<evidence type="ECO:0000256" key="1">
    <source>
        <dbReference type="ARBA" id="ARBA00010088"/>
    </source>
</evidence>
<dbReference type="PRINTS" id="PR00793">
    <property type="entry name" value="PROAMNOPTASE"/>
</dbReference>
<reference evidence="5" key="1">
    <citation type="submission" date="2015-05" db="EMBL/GenBank/DDBJ databases">
        <authorList>
            <person name="Urmite Genomes"/>
        </authorList>
    </citation>
    <scope>NUCLEOTIDE SEQUENCE [LARGE SCALE GENOMIC DNA]</scope>
    <source>
        <strain evidence="5">LF1</strain>
    </source>
</reference>
<organism evidence="4 5">
    <name type="scientific">Neobacillus massiliamazoniensis</name>
    <dbReference type="NCBI Taxonomy" id="1499688"/>
    <lineage>
        <taxon>Bacteria</taxon>
        <taxon>Bacillati</taxon>
        <taxon>Bacillota</taxon>
        <taxon>Bacilli</taxon>
        <taxon>Bacillales</taxon>
        <taxon>Bacillaceae</taxon>
        <taxon>Neobacillus</taxon>
    </lineage>
</organism>
<dbReference type="InterPro" id="IPR000073">
    <property type="entry name" value="AB_hydrolase_1"/>
</dbReference>
<dbReference type="Gene3D" id="3.40.50.1820">
    <property type="entry name" value="alpha/beta hydrolase"/>
    <property type="match status" value="1"/>
</dbReference>
<proteinExistence type="inferred from homology"/>
<evidence type="ECO:0000313" key="4">
    <source>
        <dbReference type="EMBL" id="CRK82753.1"/>
    </source>
</evidence>
<dbReference type="GO" id="GO:0004177">
    <property type="term" value="F:aminopeptidase activity"/>
    <property type="evidence" value="ECO:0007669"/>
    <property type="project" value="UniProtKB-EC"/>
</dbReference>
<dbReference type="Proteomes" id="UP000199087">
    <property type="component" value="Unassembled WGS sequence"/>
</dbReference>
<dbReference type="InterPro" id="IPR002410">
    <property type="entry name" value="Peptidase_S33"/>
</dbReference>
<name>A0A0U1NXL6_9BACI</name>
<dbReference type="InterPro" id="IPR050228">
    <property type="entry name" value="Carboxylesterase_BioH"/>
</dbReference>
<dbReference type="STRING" id="1499688.BN000_02699"/>
<protein>
    <submittedName>
        <fullName evidence="4">YbaC</fullName>
    </submittedName>
</protein>
<dbReference type="PANTHER" id="PTHR43194">
    <property type="entry name" value="HYDROLASE ALPHA/BETA FOLD FAMILY"/>
    <property type="match status" value="1"/>
</dbReference>
<dbReference type="InterPro" id="IPR029058">
    <property type="entry name" value="AB_hydrolase_fold"/>
</dbReference>
<dbReference type="RefSeq" id="WP_090635079.1">
    <property type="nucleotide sequence ID" value="NZ_CVRB01000003.1"/>
</dbReference>
<keyword evidence="5" id="KW-1185">Reference proteome</keyword>
<evidence type="ECO:0000313" key="5">
    <source>
        <dbReference type="Proteomes" id="UP000199087"/>
    </source>
</evidence>
<feature type="domain" description="AB hydrolase-1" evidence="3">
    <location>
        <begin position="57"/>
        <end position="322"/>
    </location>
</feature>
<dbReference type="AlphaFoldDB" id="A0A0U1NXL6"/>
<comment type="similarity">
    <text evidence="1">Belongs to the peptidase S33 family.</text>
</comment>
<evidence type="ECO:0000259" key="3">
    <source>
        <dbReference type="Pfam" id="PF00561"/>
    </source>
</evidence>
<dbReference type="SUPFAM" id="SSF53474">
    <property type="entry name" value="alpha/beta-Hydrolases"/>
    <property type="match status" value="1"/>
</dbReference>
<dbReference type="OrthoDB" id="53505at2"/>
<dbReference type="Pfam" id="PF00561">
    <property type="entry name" value="Abhydrolase_1"/>
    <property type="match status" value="1"/>
</dbReference>
<accession>A0A0U1NXL6</accession>